<name>A6KGC2_RAT</name>
<protein>
    <submittedName>
        <fullName evidence="1">Growth hormone receptor, isoform CRA_a</fullName>
    </submittedName>
</protein>
<sequence>MPLIPALRRQRQVDLCEFQASQGYKEKICLKQTNGSRRYEWKNGNQVFICLMH</sequence>
<dbReference type="EMBL" id="CH474048">
    <property type="protein sequence ID" value="EDL75743.1"/>
    <property type="molecule type" value="Genomic_DNA"/>
</dbReference>
<organism evidence="1 2">
    <name type="scientific">Rattus norvegicus</name>
    <name type="common">Rat</name>
    <dbReference type="NCBI Taxonomy" id="10116"/>
    <lineage>
        <taxon>Eukaryota</taxon>
        <taxon>Metazoa</taxon>
        <taxon>Chordata</taxon>
        <taxon>Craniata</taxon>
        <taxon>Vertebrata</taxon>
        <taxon>Euteleostomi</taxon>
        <taxon>Mammalia</taxon>
        <taxon>Eutheria</taxon>
        <taxon>Euarchontoglires</taxon>
        <taxon>Glires</taxon>
        <taxon>Rodentia</taxon>
        <taxon>Myomorpha</taxon>
        <taxon>Muroidea</taxon>
        <taxon>Muridae</taxon>
        <taxon>Murinae</taxon>
        <taxon>Rattus</taxon>
    </lineage>
</organism>
<evidence type="ECO:0000313" key="1">
    <source>
        <dbReference type="EMBL" id="EDL75743.1"/>
    </source>
</evidence>
<evidence type="ECO:0000313" key="3">
    <source>
        <dbReference type="RGD" id="2687"/>
    </source>
</evidence>
<accession>A6KGC2</accession>
<keyword evidence="1" id="KW-0675">Receptor</keyword>
<dbReference type="Proteomes" id="UP000234681">
    <property type="component" value="Chromosome 2"/>
</dbReference>
<proteinExistence type="predicted"/>
<evidence type="ECO:0000313" key="2">
    <source>
        <dbReference type="Proteomes" id="UP000234681"/>
    </source>
</evidence>
<dbReference type="AlphaFoldDB" id="A6KGC2"/>
<reference evidence="1 2" key="1">
    <citation type="submission" date="2005-09" db="EMBL/GenBank/DDBJ databases">
        <authorList>
            <person name="Mural R.J."/>
            <person name="Li P.W."/>
            <person name="Adams M.D."/>
            <person name="Amanatides P.G."/>
            <person name="Baden-Tillson H."/>
            <person name="Barnstead M."/>
            <person name="Chin S.H."/>
            <person name="Dew I."/>
            <person name="Evans C.A."/>
            <person name="Ferriera S."/>
            <person name="Flanigan M."/>
            <person name="Fosler C."/>
            <person name="Glodek A."/>
            <person name="Gu Z."/>
            <person name="Holt R.A."/>
            <person name="Jennings D."/>
            <person name="Kraft C.L."/>
            <person name="Lu F."/>
            <person name="Nguyen T."/>
            <person name="Nusskern D.R."/>
            <person name="Pfannkoch C.M."/>
            <person name="Sitter C."/>
            <person name="Sutton G.G."/>
            <person name="Venter J.C."/>
            <person name="Wang Z."/>
            <person name="Woodage T."/>
            <person name="Zheng X.H."/>
            <person name="Zhong F."/>
        </authorList>
    </citation>
    <scope>NUCLEOTIDE SEQUENCE [LARGE SCALE GENOMIC DNA]</scope>
    <source>
        <strain>BN</strain>
        <strain evidence="2">Sprague-Dawley</strain>
    </source>
</reference>
<gene>
    <name evidence="1 3" type="primary">Ghr</name>
    <name evidence="1" type="ORF">rCG_51030</name>
</gene>
<dbReference type="RGD" id="2687">
    <property type="gene designation" value="Ghr"/>
</dbReference>